<gene>
    <name evidence="10" type="ORF">J2X05_002644</name>
</gene>
<sequence length="691" mass="76753">MFDQCIWPESLRLQAVNRLVQGLDRPVSAAVAPVNNEQISIVHYAEAVGIEALPIKTNYRDLPQTLAGFCPGIIQVHHQDQAGYLLVAQRKGRQLKLLMPDGNSHWCDQTAVVEFIYQDRGYAADPTNVQVLDELGLRGNRLQKARALLLHQQFAQQPIEAMWFLRAPCAADLKTAIGRERLGRFATGFMLAHIAGRIALLGGVSLLGYAIAQSLWTPSIVLSWLLAMLSYWAFNALGQMCQVHLDVRLGLIIKRQLQASALRLSPEAQATKGPAKLLGQAMEADGLQHNALPGAFAALNAIIDIAIGLTIAIVIQQWALVLFIIIFLMANSVLTVKFARAYREWTKQRKQLSQLTIEHIQGNRTRLMQSSPQRRHKIEEHLLQAYWSTSLQFGQWALRLQTLVPGLWLISASGILCIAIFLSLLSMMQLVALLGAILLVWQAWHVFADSAQQLVRTWSAWQDVQDLLQPEKNTAVQAHALSDIPASNSSSVLNVNQISFGYSNTQPTLHNLSLHLQQGQQYLLQGESGSGKSTLLALLAGQASPQQGWLLCNDRDLPSMGYRHWRKTICWVPQYHDNYMFSATLLFNLLLGRSWPPTQQDVDDAEMACEKLGLTPLLKKMPAGILQSVGEMGWQLSQGERSRVFLARALLQNPDFLLLDESLGALDSATSLQILGNLKNEPSATLLCMHP</sequence>
<dbReference type="InterPro" id="IPR003439">
    <property type="entry name" value="ABC_transporter-like_ATP-bd"/>
</dbReference>
<evidence type="ECO:0000256" key="2">
    <source>
        <dbReference type="ARBA" id="ARBA00022692"/>
    </source>
</evidence>
<feature type="transmembrane region" description="Helical" evidence="7">
    <location>
        <begin position="291"/>
        <end position="314"/>
    </location>
</feature>
<dbReference type="PROSITE" id="PS50893">
    <property type="entry name" value="ABC_TRANSPORTER_2"/>
    <property type="match status" value="1"/>
</dbReference>
<comment type="subcellular location">
    <subcellularLocation>
        <location evidence="1">Cell membrane</location>
        <topology evidence="1">Multi-pass membrane protein</topology>
    </subcellularLocation>
</comment>
<dbReference type="Pfam" id="PF00005">
    <property type="entry name" value="ABC_tran"/>
    <property type="match status" value="1"/>
</dbReference>
<feature type="domain" description="ABC transporter" evidence="8">
    <location>
        <begin position="493"/>
        <end position="691"/>
    </location>
</feature>
<comment type="caution">
    <text evidence="10">The sequence shown here is derived from an EMBL/GenBank/DDBJ whole genome shotgun (WGS) entry which is preliminary data.</text>
</comment>
<accession>A0ABU1UZP2</accession>
<dbReference type="InterPro" id="IPR017871">
    <property type="entry name" value="ABC_transporter-like_CS"/>
</dbReference>
<dbReference type="PANTHER" id="PTHR24221">
    <property type="entry name" value="ATP-BINDING CASSETTE SUB-FAMILY B"/>
    <property type="match status" value="1"/>
</dbReference>
<proteinExistence type="predicted"/>
<feature type="domain" description="ABC transmembrane type-1" evidence="9">
    <location>
        <begin position="206"/>
        <end position="463"/>
    </location>
</feature>
<keyword evidence="5 7" id="KW-1133">Transmembrane helix</keyword>
<dbReference type="PROSITE" id="PS00211">
    <property type="entry name" value="ABC_TRANSPORTER_1"/>
    <property type="match status" value="1"/>
</dbReference>
<dbReference type="EMBL" id="JAVDVX010000004">
    <property type="protein sequence ID" value="MDR7090620.1"/>
    <property type="molecule type" value="Genomic_DNA"/>
</dbReference>
<feature type="transmembrane region" description="Helical" evidence="7">
    <location>
        <begin position="215"/>
        <end position="234"/>
    </location>
</feature>
<keyword evidence="2 7" id="KW-0812">Transmembrane</keyword>
<evidence type="ECO:0000256" key="3">
    <source>
        <dbReference type="ARBA" id="ARBA00022741"/>
    </source>
</evidence>
<dbReference type="SUPFAM" id="SSF90123">
    <property type="entry name" value="ABC transporter transmembrane region"/>
    <property type="match status" value="1"/>
</dbReference>
<evidence type="ECO:0000256" key="4">
    <source>
        <dbReference type="ARBA" id="ARBA00022840"/>
    </source>
</evidence>
<evidence type="ECO:0000256" key="7">
    <source>
        <dbReference type="SAM" id="Phobius"/>
    </source>
</evidence>
<dbReference type="Gene3D" id="1.20.1560.10">
    <property type="entry name" value="ABC transporter type 1, transmembrane domain"/>
    <property type="match status" value="1"/>
</dbReference>
<dbReference type="InterPro" id="IPR027417">
    <property type="entry name" value="P-loop_NTPase"/>
</dbReference>
<dbReference type="RefSeq" id="WP_310073081.1">
    <property type="nucleotide sequence ID" value="NZ_JAVDVX010000004.1"/>
</dbReference>
<dbReference type="Proteomes" id="UP001253595">
    <property type="component" value="Unassembled WGS sequence"/>
</dbReference>
<evidence type="ECO:0000256" key="1">
    <source>
        <dbReference type="ARBA" id="ARBA00004651"/>
    </source>
</evidence>
<dbReference type="SUPFAM" id="SSF52540">
    <property type="entry name" value="P-loop containing nucleoside triphosphate hydrolases"/>
    <property type="match status" value="1"/>
</dbReference>
<keyword evidence="6 7" id="KW-0472">Membrane</keyword>
<evidence type="ECO:0000256" key="5">
    <source>
        <dbReference type="ARBA" id="ARBA00022989"/>
    </source>
</evidence>
<protein>
    <submittedName>
        <fullName evidence="10">ATP-binding cassette subfamily B protein</fullName>
    </submittedName>
</protein>
<evidence type="ECO:0000259" key="9">
    <source>
        <dbReference type="PROSITE" id="PS50929"/>
    </source>
</evidence>
<dbReference type="PANTHER" id="PTHR24221:SF654">
    <property type="entry name" value="ATP-BINDING CASSETTE SUB-FAMILY B MEMBER 6"/>
    <property type="match status" value="1"/>
</dbReference>
<keyword evidence="4 10" id="KW-0067">ATP-binding</keyword>
<keyword evidence="3" id="KW-0547">Nucleotide-binding</keyword>
<dbReference type="Gene3D" id="3.40.50.300">
    <property type="entry name" value="P-loop containing nucleotide triphosphate hydrolases"/>
    <property type="match status" value="1"/>
</dbReference>
<evidence type="ECO:0000256" key="6">
    <source>
        <dbReference type="ARBA" id="ARBA00023136"/>
    </source>
</evidence>
<name>A0ABU1UZP2_9GAMM</name>
<dbReference type="GO" id="GO:0005524">
    <property type="term" value="F:ATP binding"/>
    <property type="evidence" value="ECO:0007669"/>
    <property type="project" value="UniProtKB-KW"/>
</dbReference>
<feature type="transmembrane region" description="Helical" evidence="7">
    <location>
        <begin position="403"/>
        <end position="424"/>
    </location>
</feature>
<organism evidence="10 11">
    <name type="scientific">Cellvibrio fibrivorans</name>
    <dbReference type="NCBI Taxonomy" id="126350"/>
    <lineage>
        <taxon>Bacteria</taxon>
        <taxon>Pseudomonadati</taxon>
        <taxon>Pseudomonadota</taxon>
        <taxon>Gammaproteobacteria</taxon>
        <taxon>Cellvibrionales</taxon>
        <taxon>Cellvibrionaceae</taxon>
        <taxon>Cellvibrio</taxon>
    </lineage>
</organism>
<dbReference type="InterPro" id="IPR039421">
    <property type="entry name" value="Type_1_exporter"/>
</dbReference>
<reference evidence="10 11" key="1">
    <citation type="submission" date="2023-07" db="EMBL/GenBank/DDBJ databases">
        <title>Sorghum-associated microbial communities from plants grown in Nebraska, USA.</title>
        <authorList>
            <person name="Schachtman D."/>
        </authorList>
    </citation>
    <scope>NUCLEOTIDE SEQUENCE [LARGE SCALE GENOMIC DNA]</scope>
    <source>
        <strain evidence="10 11">BE190</strain>
    </source>
</reference>
<keyword evidence="11" id="KW-1185">Reference proteome</keyword>
<dbReference type="InterPro" id="IPR036640">
    <property type="entry name" value="ABC1_TM_sf"/>
</dbReference>
<dbReference type="InterPro" id="IPR011527">
    <property type="entry name" value="ABC1_TM_dom"/>
</dbReference>
<evidence type="ECO:0000259" key="8">
    <source>
        <dbReference type="PROSITE" id="PS50893"/>
    </source>
</evidence>
<evidence type="ECO:0000313" key="11">
    <source>
        <dbReference type="Proteomes" id="UP001253595"/>
    </source>
</evidence>
<evidence type="ECO:0000313" key="10">
    <source>
        <dbReference type="EMBL" id="MDR7090620.1"/>
    </source>
</evidence>
<dbReference type="PROSITE" id="PS50929">
    <property type="entry name" value="ABC_TM1F"/>
    <property type="match status" value="1"/>
</dbReference>
<feature type="transmembrane region" description="Helical" evidence="7">
    <location>
        <begin position="189"/>
        <end position="209"/>
    </location>
</feature>
<feature type="transmembrane region" description="Helical" evidence="7">
    <location>
        <begin position="320"/>
        <end position="339"/>
    </location>
</feature>